<evidence type="ECO:0000256" key="3">
    <source>
        <dbReference type="ARBA" id="ARBA00023125"/>
    </source>
</evidence>
<dbReference type="PANTHER" id="PTHR42646">
    <property type="entry name" value="FLAP ENDONUCLEASE XNI"/>
    <property type="match status" value="1"/>
</dbReference>
<evidence type="ECO:0000256" key="1">
    <source>
        <dbReference type="ARBA" id="ARBA00022722"/>
    </source>
</evidence>
<dbReference type="SUPFAM" id="SSF47807">
    <property type="entry name" value="5' to 3' exonuclease, C-terminal subdomain"/>
    <property type="match status" value="1"/>
</dbReference>
<dbReference type="Pfam" id="PF02739">
    <property type="entry name" value="5_3_exonuc_N"/>
    <property type="match status" value="1"/>
</dbReference>
<keyword evidence="1" id="KW-0540">Nuclease</keyword>
<evidence type="ECO:0000313" key="6">
    <source>
        <dbReference type="Proteomes" id="UP001620461"/>
    </source>
</evidence>
<comment type="caution">
    <text evidence="5">The sequence shown here is derived from an EMBL/GenBank/DDBJ whole genome shotgun (WGS) entry which is preliminary data.</text>
</comment>
<dbReference type="Gene3D" id="1.10.150.20">
    <property type="entry name" value="5' to 3' exonuclease, C-terminal subdomain"/>
    <property type="match status" value="1"/>
</dbReference>
<evidence type="ECO:0000313" key="5">
    <source>
        <dbReference type="EMBL" id="MFK2901307.1"/>
    </source>
</evidence>
<organism evidence="5 6">
    <name type="scientific">Dyella jejuensis</name>
    <dbReference type="NCBI Taxonomy" id="1432009"/>
    <lineage>
        <taxon>Bacteria</taxon>
        <taxon>Pseudomonadati</taxon>
        <taxon>Pseudomonadota</taxon>
        <taxon>Gammaproteobacteria</taxon>
        <taxon>Lysobacterales</taxon>
        <taxon>Rhodanobacteraceae</taxon>
        <taxon>Dyella</taxon>
    </lineage>
</organism>
<keyword evidence="2" id="KW-0378">Hydrolase</keyword>
<accession>A0ABW8JJL0</accession>
<dbReference type="SMART" id="SM00279">
    <property type="entry name" value="HhH2"/>
    <property type="match status" value="1"/>
</dbReference>
<dbReference type="CDD" id="cd09898">
    <property type="entry name" value="H3TH_53EXO"/>
    <property type="match status" value="1"/>
</dbReference>
<keyword evidence="3" id="KW-0238">DNA-binding</keyword>
<proteinExistence type="predicted"/>
<name>A0ABW8JJL0_9GAMM</name>
<dbReference type="Proteomes" id="UP001620461">
    <property type="component" value="Unassembled WGS sequence"/>
</dbReference>
<gene>
    <name evidence="5" type="ORF">ISP15_13270</name>
</gene>
<evidence type="ECO:0000256" key="2">
    <source>
        <dbReference type="ARBA" id="ARBA00022801"/>
    </source>
</evidence>
<dbReference type="InterPro" id="IPR038969">
    <property type="entry name" value="FEN"/>
</dbReference>
<dbReference type="SUPFAM" id="SSF88723">
    <property type="entry name" value="PIN domain-like"/>
    <property type="match status" value="1"/>
</dbReference>
<dbReference type="InterPro" id="IPR036279">
    <property type="entry name" value="5-3_exonuclease_C_sf"/>
</dbReference>
<protein>
    <submittedName>
        <fullName evidence="5">Exodeoxyribonuclease IX</fullName>
    </submittedName>
</protein>
<evidence type="ECO:0000259" key="4">
    <source>
        <dbReference type="SMART" id="SM00475"/>
    </source>
</evidence>
<dbReference type="InterPro" id="IPR029060">
    <property type="entry name" value="PIN-like_dom_sf"/>
</dbReference>
<dbReference type="Pfam" id="PF01367">
    <property type="entry name" value="5_3_exonuc"/>
    <property type="match status" value="1"/>
</dbReference>
<dbReference type="InterPro" id="IPR008918">
    <property type="entry name" value="HhH2"/>
</dbReference>
<keyword evidence="6" id="KW-1185">Reference proteome</keyword>
<dbReference type="InterPro" id="IPR020046">
    <property type="entry name" value="5-3_exonucl_a-hlix_arch_N"/>
</dbReference>
<dbReference type="SMART" id="SM00475">
    <property type="entry name" value="53EXOc"/>
    <property type="match status" value="1"/>
</dbReference>
<dbReference type="PANTHER" id="PTHR42646:SF2">
    <property type="entry name" value="5'-3' EXONUCLEASE FAMILY PROTEIN"/>
    <property type="match status" value="1"/>
</dbReference>
<dbReference type="Gene3D" id="3.40.50.1010">
    <property type="entry name" value="5'-nuclease"/>
    <property type="match status" value="1"/>
</dbReference>
<dbReference type="InterPro" id="IPR020045">
    <property type="entry name" value="DNA_polI_H3TH"/>
</dbReference>
<reference evidence="5 6" key="1">
    <citation type="submission" date="2020-10" db="EMBL/GenBank/DDBJ databases">
        <title>Phylogeny of dyella-like bacteria.</title>
        <authorList>
            <person name="Fu J."/>
        </authorList>
    </citation>
    <scope>NUCLEOTIDE SEQUENCE [LARGE SCALE GENOMIC DNA]</scope>
    <source>
        <strain evidence="5 6">JP1</strain>
    </source>
</reference>
<dbReference type="CDD" id="cd09859">
    <property type="entry name" value="PIN_53EXO"/>
    <property type="match status" value="1"/>
</dbReference>
<sequence>MAGLITVSTLPTAHLIDGSLYVFRAWHSMPDEFHDIDGHPVNAVHGFTRFLCELLERERPSHLAVAFDASLTTSFRNAIYPAYKANRELPPPDLERQFVLCRAITEALGIRVLIDHSYEADDLIGSTLWGLRAHGFRSVIVSADKDFGQLLGEQDEQWDFARNLRWGPAGVFERLGVHPAQVADFLALCGDAVDNIPGVPGIGAKTAAALLVHFGSLDELLDRVDEVPFLRIRGAASCAARLREHAESARLYRRLTRIALDAPIESGHELLQRRRGMDTLESLCEQLRFGPLTRSRLRALHSAAT</sequence>
<feature type="domain" description="5'-3' exonuclease" evidence="4">
    <location>
        <begin position="13"/>
        <end position="274"/>
    </location>
</feature>
<dbReference type="InterPro" id="IPR002421">
    <property type="entry name" value="5-3_exonuclease"/>
</dbReference>
<dbReference type="EMBL" id="JADIKJ010000015">
    <property type="protein sequence ID" value="MFK2901307.1"/>
    <property type="molecule type" value="Genomic_DNA"/>
</dbReference>